<dbReference type="InterPro" id="IPR016125">
    <property type="entry name" value="Peptidase_C15-like"/>
</dbReference>
<sequence>MPSTKRKVIVTGFGPFGSHSVNASSVAVRKLKEEGLKNDRVELMVTELPVEYDTVKDSVPQLWKQHEPLLVVHVGVSGIATELTLEQQAHNDGYDKMDVMGKCPQTQCCVEDRDKNCVLVSGIDMERVCTAVNTAGIKVKARVSHDPGRYLCDFSYFSSLHISDRNAAFIHVPPLDMPYTASQLAEGLRVAINKMIEQVADR</sequence>
<proteinExistence type="inferred from homology"/>
<dbReference type="EMBL" id="JBAMIC010000001">
    <property type="protein sequence ID" value="KAK7116642.1"/>
    <property type="molecule type" value="Genomic_DNA"/>
</dbReference>
<dbReference type="Pfam" id="PF01470">
    <property type="entry name" value="Peptidase_C15"/>
    <property type="match status" value="1"/>
</dbReference>
<keyword evidence="7" id="KW-1185">Reference proteome</keyword>
<dbReference type="Proteomes" id="UP001374579">
    <property type="component" value="Unassembled WGS sequence"/>
</dbReference>
<keyword evidence="4" id="KW-0378">Hydrolase</keyword>
<evidence type="ECO:0000313" key="7">
    <source>
        <dbReference type="Proteomes" id="UP001374579"/>
    </source>
</evidence>
<gene>
    <name evidence="6" type="ORF">V1264_002282</name>
</gene>
<comment type="caution">
    <text evidence="6">The sequence shown here is derived from an EMBL/GenBank/DDBJ whole genome shotgun (WGS) entry which is preliminary data.</text>
</comment>
<dbReference type="PANTHER" id="PTHR23402">
    <property type="entry name" value="PROTEASE FAMILY C15 PYROGLUTAMYL-PEPTIDASE I-RELATED"/>
    <property type="match status" value="1"/>
</dbReference>
<comment type="similarity">
    <text evidence="1">Belongs to the peptidase C15 family.</text>
</comment>
<evidence type="ECO:0000256" key="2">
    <source>
        <dbReference type="ARBA" id="ARBA00022490"/>
    </source>
</evidence>
<accession>A0AAN9GPU2</accession>
<dbReference type="InterPro" id="IPR000816">
    <property type="entry name" value="Peptidase_C15"/>
</dbReference>
<evidence type="ECO:0000256" key="3">
    <source>
        <dbReference type="ARBA" id="ARBA00022670"/>
    </source>
</evidence>
<dbReference type="Gene3D" id="3.40.630.20">
    <property type="entry name" value="Peptidase C15, pyroglutamyl peptidase I-like"/>
    <property type="match status" value="1"/>
</dbReference>
<dbReference type="PIRSF" id="PIRSF015592">
    <property type="entry name" value="Prld-crbxl_pptds"/>
    <property type="match status" value="1"/>
</dbReference>
<dbReference type="FunFam" id="3.40.630.20:FF:000008">
    <property type="entry name" value="Pyroglutamyl-peptidase 1"/>
    <property type="match status" value="1"/>
</dbReference>
<dbReference type="SUPFAM" id="SSF53182">
    <property type="entry name" value="Pyrrolidone carboxyl peptidase (pyroglutamate aminopeptidase)"/>
    <property type="match status" value="1"/>
</dbReference>
<dbReference type="AlphaFoldDB" id="A0AAN9GPU2"/>
<protein>
    <recommendedName>
        <fullName evidence="8">Pyroglutamyl-peptidase I</fullName>
    </recommendedName>
</protein>
<evidence type="ECO:0000256" key="5">
    <source>
        <dbReference type="ARBA" id="ARBA00022807"/>
    </source>
</evidence>
<evidence type="ECO:0008006" key="8">
    <source>
        <dbReference type="Google" id="ProtNLM"/>
    </source>
</evidence>
<keyword evidence="2" id="KW-0963">Cytoplasm</keyword>
<organism evidence="6 7">
    <name type="scientific">Littorina saxatilis</name>
    <dbReference type="NCBI Taxonomy" id="31220"/>
    <lineage>
        <taxon>Eukaryota</taxon>
        <taxon>Metazoa</taxon>
        <taxon>Spiralia</taxon>
        <taxon>Lophotrochozoa</taxon>
        <taxon>Mollusca</taxon>
        <taxon>Gastropoda</taxon>
        <taxon>Caenogastropoda</taxon>
        <taxon>Littorinimorpha</taxon>
        <taxon>Littorinoidea</taxon>
        <taxon>Littorinidae</taxon>
        <taxon>Littorina</taxon>
    </lineage>
</organism>
<dbReference type="GO" id="GO:0016920">
    <property type="term" value="F:pyroglutamyl-peptidase activity"/>
    <property type="evidence" value="ECO:0007669"/>
    <property type="project" value="InterPro"/>
</dbReference>
<dbReference type="InterPro" id="IPR036440">
    <property type="entry name" value="Peptidase_C15-like_sf"/>
</dbReference>
<dbReference type="GO" id="GO:0006508">
    <property type="term" value="P:proteolysis"/>
    <property type="evidence" value="ECO:0007669"/>
    <property type="project" value="UniProtKB-KW"/>
</dbReference>
<dbReference type="PANTHER" id="PTHR23402:SF1">
    <property type="entry name" value="PYROGLUTAMYL-PEPTIDASE I"/>
    <property type="match status" value="1"/>
</dbReference>
<keyword evidence="3" id="KW-0645">Protease</keyword>
<evidence type="ECO:0000256" key="1">
    <source>
        <dbReference type="ARBA" id="ARBA00006641"/>
    </source>
</evidence>
<dbReference type="CDD" id="cd00501">
    <property type="entry name" value="Peptidase_C15"/>
    <property type="match status" value="1"/>
</dbReference>
<evidence type="ECO:0000313" key="6">
    <source>
        <dbReference type="EMBL" id="KAK7116642.1"/>
    </source>
</evidence>
<reference evidence="6 7" key="1">
    <citation type="submission" date="2024-02" db="EMBL/GenBank/DDBJ databases">
        <title>Chromosome-scale genome assembly of the rough periwinkle Littorina saxatilis.</title>
        <authorList>
            <person name="De Jode A."/>
            <person name="Faria R."/>
            <person name="Formenti G."/>
            <person name="Sims Y."/>
            <person name="Smith T.P."/>
            <person name="Tracey A."/>
            <person name="Wood J.M.D."/>
            <person name="Zagrodzka Z.B."/>
            <person name="Johannesson K."/>
            <person name="Butlin R.K."/>
            <person name="Leder E.H."/>
        </authorList>
    </citation>
    <scope>NUCLEOTIDE SEQUENCE [LARGE SCALE GENOMIC DNA]</scope>
    <source>
        <strain evidence="6">Snail1</strain>
        <tissue evidence="6">Muscle</tissue>
    </source>
</reference>
<name>A0AAN9GPU2_9CAEN</name>
<keyword evidence="5" id="KW-0788">Thiol protease</keyword>
<evidence type="ECO:0000256" key="4">
    <source>
        <dbReference type="ARBA" id="ARBA00022801"/>
    </source>
</evidence>
<dbReference type="PRINTS" id="PR00706">
    <property type="entry name" value="PYROGLUPTASE"/>
</dbReference>
<dbReference type="GO" id="GO:0005829">
    <property type="term" value="C:cytosol"/>
    <property type="evidence" value="ECO:0007669"/>
    <property type="project" value="InterPro"/>
</dbReference>